<reference evidence="1 2" key="1">
    <citation type="submission" date="2024-08" db="EMBL/GenBank/DDBJ databases">
        <authorList>
            <person name="Cucini C."/>
            <person name="Frati F."/>
        </authorList>
    </citation>
    <scope>NUCLEOTIDE SEQUENCE [LARGE SCALE GENOMIC DNA]</scope>
</reference>
<gene>
    <name evidence="1" type="ORF">ODALV1_LOCUS23577</name>
</gene>
<evidence type="ECO:0000313" key="2">
    <source>
        <dbReference type="Proteomes" id="UP001642540"/>
    </source>
</evidence>
<sequence>MWQQSTPLCEMLGYISCRFKIDGGGGSKFGRSEILNHFTETHRMHLNHREKFRLCWESILTDDLKKSPQENDKLTLCSLSNEDPSPLFIVVLKIDDKAEFFSFCCIQVWGPETKKYKAEFSFVRHLPSSETEVLPGGSRRCKKVVNHVHRYQIRYYQILLHFKLILNFQLI</sequence>
<dbReference type="EMBL" id="CAXLJM020000081">
    <property type="protein sequence ID" value="CAL8130124.1"/>
    <property type="molecule type" value="Genomic_DNA"/>
</dbReference>
<evidence type="ECO:0000313" key="1">
    <source>
        <dbReference type="EMBL" id="CAL8130124.1"/>
    </source>
</evidence>
<keyword evidence="2" id="KW-1185">Reference proteome</keyword>
<comment type="caution">
    <text evidence="1">The sequence shown here is derived from an EMBL/GenBank/DDBJ whole genome shotgun (WGS) entry which is preliminary data.</text>
</comment>
<accession>A0ABP1RLJ7</accession>
<name>A0ABP1RLJ7_9HEXA</name>
<protein>
    <submittedName>
        <fullName evidence="1">Uncharacterized protein</fullName>
    </submittedName>
</protein>
<organism evidence="1 2">
    <name type="scientific">Orchesella dallaii</name>
    <dbReference type="NCBI Taxonomy" id="48710"/>
    <lineage>
        <taxon>Eukaryota</taxon>
        <taxon>Metazoa</taxon>
        <taxon>Ecdysozoa</taxon>
        <taxon>Arthropoda</taxon>
        <taxon>Hexapoda</taxon>
        <taxon>Collembola</taxon>
        <taxon>Entomobryomorpha</taxon>
        <taxon>Entomobryoidea</taxon>
        <taxon>Orchesellidae</taxon>
        <taxon>Orchesellinae</taxon>
        <taxon>Orchesella</taxon>
    </lineage>
</organism>
<proteinExistence type="predicted"/>
<dbReference type="Proteomes" id="UP001642540">
    <property type="component" value="Unassembled WGS sequence"/>
</dbReference>